<protein>
    <submittedName>
        <fullName evidence="1">Prostatic acid phosphatase</fullName>
    </submittedName>
</protein>
<sequence>MAEANALRRGAVFEAKALEERSKLDTVWPKVDEPWANRLNVLTYYEEILECEAFWPGEGRDVLQSGNSAAVKEEIGDLARWCWNERFFRLPRARKLAAPLLGAIREMLAQDTAQDSLAIHSAHDYTIMSLLAALGVESYPSGGTIGYGSYIVFWDDGNVEVNLRPFEESAPTTVVEKLTMRLTM</sequence>
<dbReference type="InterPro" id="IPR029033">
    <property type="entry name" value="His_PPase_superfam"/>
</dbReference>
<reference evidence="1 2" key="1">
    <citation type="submission" date="2024-02" db="EMBL/GenBank/DDBJ databases">
        <authorList>
            <person name="Chen Y."/>
            <person name="Shah S."/>
            <person name="Dougan E. K."/>
            <person name="Thang M."/>
            <person name="Chan C."/>
        </authorList>
    </citation>
    <scope>NUCLEOTIDE SEQUENCE [LARGE SCALE GENOMIC DNA]</scope>
</reference>
<dbReference type="EMBL" id="CAXAMM010017223">
    <property type="protein sequence ID" value="CAK9040655.1"/>
    <property type="molecule type" value="Genomic_DNA"/>
</dbReference>
<evidence type="ECO:0000313" key="1">
    <source>
        <dbReference type="EMBL" id="CAK9040655.1"/>
    </source>
</evidence>
<accession>A0ABP0LR43</accession>
<evidence type="ECO:0000313" key="2">
    <source>
        <dbReference type="Proteomes" id="UP001642464"/>
    </source>
</evidence>
<dbReference type="Proteomes" id="UP001642464">
    <property type="component" value="Unassembled WGS sequence"/>
</dbReference>
<comment type="caution">
    <text evidence="1">The sequence shown here is derived from an EMBL/GenBank/DDBJ whole genome shotgun (WGS) entry which is preliminary data.</text>
</comment>
<proteinExistence type="predicted"/>
<dbReference type="Gene3D" id="3.40.50.1240">
    <property type="entry name" value="Phosphoglycerate mutase-like"/>
    <property type="match status" value="1"/>
</dbReference>
<keyword evidence="2" id="KW-1185">Reference proteome</keyword>
<gene>
    <name evidence="1" type="ORF">SCF082_LOCUS23593</name>
</gene>
<name>A0ABP0LR43_9DINO</name>
<dbReference type="SUPFAM" id="SSF53254">
    <property type="entry name" value="Phosphoglycerate mutase-like"/>
    <property type="match status" value="1"/>
</dbReference>
<organism evidence="1 2">
    <name type="scientific">Durusdinium trenchii</name>
    <dbReference type="NCBI Taxonomy" id="1381693"/>
    <lineage>
        <taxon>Eukaryota</taxon>
        <taxon>Sar</taxon>
        <taxon>Alveolata</taxon>
        <taxon>Dinophyceae</taxon>
        <taxon>Suessiales</taxon>
        <taxon>Symbiodiniaceae</taxon>
        <taxon>Durusdinium</taxon>
    </lineage>
</organism>